<dbReference type="EMBL" id="BKCJ011494926">
    <property type="protein sequence ID" value="GFD38047.1"/>
    <property type="molecule type" value="Genomic_DNA"/>
</dbReference>
<accession>A0A699VS82</accession>
<name>A0A699VS82_TANCI</name>
<gene>
    <name evidence="2" type="ORF">Tci_910016</name>
</gene>
<protein>
    <submittedName>
        <fullName evidence="2">Uncharacterized protein</fullName>
    </submittedName>
</protein>
<evidence type="ECO:0000313" key="2">
    <source>
        <dbReference type="EMBL" id="GFD38047.1"/>
    </source>
</evidence>
<proteinExistence type="predicted"/>
<feature type="region of interest" description="Disordered" evidence="1">
    <location>
        <begin position="1"/>
        <end position="24"/>
    </location>
</feature>
<reference evidence="2" key="1">
    <citation type="journal article" date="2019" name="Sci. Rep.">
        <title>Draft genome of Tanacetum cinerariifolium, the natural source of mosquito coil.</title>
        <authorList>
            <person name="Yamashiro T."/>
            <person name="Shiraishi A."/>
            <person name="Satake H."/>
            <person name="Nakayama K."/>
        </authorList>
    </citation>
    <scope>NUCLEOTIDE SEQUENCE</scope>
</reference>
<sequence length="68" mass="6989">IHKAGGQNDIPNANDNTVNQGICGSANDPMSTCSSPNMDNGEVVVVGMGIHKANGRNDIPNANDNVVN</sequence>
<organism evidence="2">
    <name type="scientific">Tanacetum cinerariifolium</name>
    <name type="common">Dalmatian daisy</name>
    <name type="synonym">Chrysanthemum cinerariifolium</name>
    <dbReference type="NCBI Taxonomy" id="118510"/>
    <lineage>
        <taxon>Eukaryota</taxon>
        <taxon>Viridiplantae</taxon>
        <taxon>Streptophyta</taxon>
        <taxon>Embryophyta</taxon>
        <taxon>Tracheophyta</taxon>
        <taxon>Spermatophyta</taxon>
        <taxon>Magnoliopsida</taxon>
        <taxon>eudicotyledons</taxon>
        <taxon>Gunneridae</taxon>
        <taxon>Pentapetalae</taxon>
        <taxon>asterids</taxon>
        <taxon>campanulids</taxon>
        <taxon>Asterales</taxon>
        <taxon>Asteraceae</taxon>
        <taxon>Asteroideae</taxon>
        <taxon>Anthemideae</taxon>
        <taxon>Anthemidinae</taxon>
        <taxon>Tanacetum</taxon>
    </lineage>
</organism>
<feature type="non-terminal residue" evidence="2">
    <location>
        <position position="1"/>
    </location>
</feature>
<feature type="compositionally biased region" description="Polar residues" evidence="1">
    <location>
        <begin position="9"/>
        <end position="24"/>
    </location>
</feature>
<comment type="caution">
    <text evidence="2">The sequence shown here is derived from an EMBL/GenBank/DDBJ whole genome shotgun (WGS) entry which is preliminary data.</text>
</comment>
<evidence type="ECO:0000256" key="1">
    <source>
        <dbReference type="SAM" id="MobiDB-lite"/>
    </source>
</evidence>
<dbReference type="AlphaFoldDB" id="A0A699VS82"/>